<comment type="caution">
    <text evidence="2">The sequence shown here is derived from an EMBL/GenBank/DDBJ whole genome shotgun (WGS) entry which is preliminary data.</text>
</comment>
<dbReference type="CTD" id="9805786"/>
<accession>A0A6A5HUR8</accession>
<dbReference type="RefSeq" id="XP_053592763.1">
    <property type="nucleotide sequence ID" value="XM_053724118.1"/>
</dbReference>
<dbReference type="Pfam" id="PF00646">
    <property type="entry name" value="F-box"/>
    <property type="match status" value="1"/>
</dbReference>
<proteinExistence type="predicted"/>
<evidence type="ECO:0000313" key="3">
    <source>
        <dbReference type="Proteomes" id="UP000483820"/>
    </source>
</evidence>
<dbReference type="Pfam" id="PF07735">
    <property type="entry name" value="FBA_2"/>
    <property type="match status" value="1"/>
</dbReference>
<name>A0A6A5HUR8_CAERE</name>
<dbReference type="AlphaFoldDB" id="A0A6A5HUR8"/>
<dbReference type="PROSITE" id="PS50181">
    <property type="entry name" value="FBOX"/>
    <property type="match status" value="1"/>
</dbReference>
<feature type="domain" description="F-box" evidence="1">
    <location>
        <begin position="4"/>
        <end position="50"/>
    </location>
</feature>
<dbReference type="Proteomes" id="UP000483820">
    <property type="component" value="Chromosome I"/>
</dbReference>
<sequence>MTGVFRLLRLPWIVRNIIFKQFEFYDLFNISLCSKRCKTYVASLKLLKSLKMRIRRIDLWGIDLIDKPFNDIWRMDFEKRVKSKTRNEYGHRTVDGLNMRIRQDGKNFLIVEYGRKMKPPKLLAKTILDFFIAQFSFPIHDVFFRLDDFSELDYQMYRSIKEVESLTIYSDKCVVDENLLRDFLENVKIKDEFKINLRHPGSQNFQCELKLECDKFEIWSNARWMTADSFLGANCAKINLRNVQFTPNVYEDFVARWYYSDNTKLEMVHVWYKERWETSDFSRFSPKPWDPKQRDQIHREKNGSQMDFADGLDILRADGMLATIMDSPRDFHFQVWKQRFTVWNERED</sequence>
<dbReference type="PANTHER" id="PTHR21503">
    <property type="entry name" value="F-BOX-CONTAINING HYPOTHETICAL PROTEIN C.ELEGANS"/>
    <property type="match status" value="1"/>
</dbReference>
<protein>
    <recommendedName>
        <fullName evidence="1">F-box domain-containing protein</fullName>
    </recommendedName>
</protein>
<dbReference type="EMBL" id="WUAV01000001">
    <property type="protein sequence ID" value="KAF1771718.1"/>
    <property type="molecule type" value="Genomic_DNA"/>
</dbReference>
<dbReference type="PANTHER" id="PTHR21503:SF8">
    <property type="entry name" value="F-BOX ASSOCIATED DOMAIN-CONTAINING PROTEIN-RELATED"/>
    <property type="match status" value="1"/>
</dbReference>
<dbReference type="InterPro" id="IPR001810">
    <property type="entry name" value="F-box_dom"/>
</dbReference>
<organism evidence="2 3">
    <name type="scientific">Caenorhabditis remanei</name>
    <name type="common">Caenorhabditis vulgaris</name>
    <dbReference type="NCBI Taxonomy" id="31234"/>
    <lineage>
        <taxon>Eukaryota</taxon>
        <taxon>Metazoa</taxon>
        <taxon>Ecdysozoa</taxon>
        <taxon>Nematoda</taxon>
        <taxon>Chromadorea</taxon>
        <taxon>Rhabditida</taxon>
        <taxon>Rhabditina</taxon>
        <taxon>Rhabditomorpha</taxon>
        <taxon>Rhabditoidea</taxon>
        <taxon>Rhabditidae</taxon>
        <taxon>Peloderinae</taxon>
        <taxon>Caenorhabditis</taxon>
    </lineage>
</organism>
<dbReference type="InterPro" id="IPR012885">
    <property type="entry name" value="F-box_Sdz-33"/>
</dbReference>
<evidence type="ECO:0000259" key="1">
    <source>
        <dbReference type="PROSITE" id="PS50181"/>
    </source>
</evidence>
<reference evidence="2 3" key="1">
    <citation type="submission" date="2019-12" db="EMBL/GenBank/DDBJ databases">
        <title>Chromosome-level assembly of the Caenorhabditis remanei genome.</title>
        <authorList>
            <person name="Teterina A.A."/>
            <person name="Willis J.H."/>
            <person name="Phillips P.C."/>
        </authorList>
    </citation>
    <scope>NUCLEOTIDE SEQUENCE [LARGE SCALE GENOMIC DNA]</scope>
    <source>
        <strain evidence="2 3">PX506</strain>
        <tissue evidence="2">Whole organism</tissue>
    </source>
</reference>
<gene>
    <name evidence="2" type="ORF">GCK72_003545</name>
</gene>
<dbReference type="GeneID" id="9805786"/>
<dbReference type="KEGG" id="crq:GCK72_003545"/>
<evidence type="ECO:0000313" key="2">
    <source>
        <dbReference type="EMBL" id="KAF1771718.1"/>
    </source>
</evidence>